<accession>A0A4Q0NPA6</accession>
<dbReference type="OrthoDB" id="7560784at2"/>
<evidence type="ECO:0000313" key="3">
    <source>
        <dbReference type="Proteomes" id="UP000289821"/>
    </source>
</evidence>
<dbReference type="Pfam" id="PF14065">
    <property type="entry name" value="Pvc16_N"/>
    <property type="match status" value="1"/>
</dbReference>
<organism evidence="2 3">
    <name type="scientific">Leeuwenhoekiella aestuarii</name>
    <dbReference type="NCBI Taxonomy" id="2249426"/>
    <lineage>
        <taxon>Bacteria</taxon>
        <taxon>Pseudomonadati</taxon>
        <taxon>Bacteroidota</taxon>
        <taxon>Flavobacteriia</taxon>
        <taxon>Flavobacteriales</taxon>
        <taxon>Flavobacteriaceae</taxon>
        <taxon>Leeuwenhoekiella</taxon>
    </lineage>
</organism>
<comment type="caution">
    <text evidence="2">The sequence shown here is derived from an EMBL/GenBank/DDBJ whole genome shotgun (WGS) entry which is preliminary data.</text>
</comment>
<evidence type="ECO:0000259" key="1">
    <source>
        <dbReference type="Pfam" id="PF14065"/>
    </source>
</evidence>
<dbReference type="EMBL" id="QOVI01000008">
    <property type="protein sequence ID" value="RXG11980.1"/>
    <property type="molecule type" value="Genomic_DNA"/>
</dbReference>
<dbReference type="InterPro" id="IPR025351">
    <property type="entry name" value="Pvc16_N"/>
</dbReference>
<proteinExistence type="predicted"/>
<evidence type="ECO:0000313" key="2">
    <source>
        <dbReference type="EMBL" id="RXG11980.1"/>
    </source>
</evidence>
<name>A0A4Q0NPA6_9FLAO</name>
<dbReference type="AlphaFoldDB" id="A0A4Q0NPA6"/>
<keyword evidence="3" id="KW-1185">Reference proteome</keyword>
<protein>
    <recommendedName>
        <fullName evidence="1">Pvc16 N-terminal domain-containing protein</fullName>
    </recommendedName>
</protein>
<dbReference type="Proteomes" id="UP000289821">
    <property type="component" value="Unassembled WGS sequence"/>
</dbReference>
<reference evidence="2 3" key="1">
    <citation type="submission" date="2018-07" db="EMBL/GenBank/DDBJ databases">
        <title>Leeuwenhoekiella genomics.</title>
        <authorList>
            <person name="Tahon G."/>
            <person name="Willems A."/>
        </authorList>
    </citation>
    <scope>NUCLEOTIDE SEQUENCE [LARGE SCALE GENOMIC DNA]</scope>
    <source>
        <strain evidence="2 3">R-50232</strain>
    </source>
</reference>
<dbReference type="RefSeq" id="WP_128762634.1">
    <property type="nucleotide sequence ID" value="NZ_QOVI01000008.1"/>
</dbReference>
<gene>
    <name evidence="2" type="ORF">DSM04_10877</name>
</gene>
<sequence length="199" mass="22853">MLYEALEILREQVAIYINDSGLGSDKVSLDSITHFIDNPNTDDEELDNKVILSLLNLQEESSLKNQRNFAVQNGNPVYKNNPVHLNAYVLFTCNRNDYAFSLRSLAAVIEYFQGKKIFNHKNTVFTRNTQIMQAVKEFNFTIELYTPSFEELNYIWSMLGGKAYPAAVYKINLINIEREHIANQGALLTQINTTYIDIN</sequence>
<feature type="domain" description="Pvc16 N-terminal" evidence="1">
    <location>
        <begin position="7"/>
        <end position="185"/>
    </location>
</feature>